<reference evidence="4" key="1">
    <citation type="journal article" date="2019" name="Int. J. Syst. Evol. Microbiol.">
        <title>The Global Catalogue of Microorganisms (GCM) 10K type strain sequencing project: providing services to taxonomists for standard genome sequencing and annotation.</title>
        <authorList>
            <consortium name="The Broad Institute Genomics Platform"/>
            <consortium name="The Broad Institute Genome Sequencing Center for Infectious Disease"/>
            <person name="Wu L."/>
            <person name="Ma J."/>
        </authorList>
    </citation>
    <scope>NUCLEOTIDE SEQUENCE [LARGE SCALE GENOMIC DNA]</scope>
    <source>
        <strain evidence="4">CCUG 36956</strain>
    </source>
</reference>
<keyword evidence="4" id="KW-1185">Reference proteome</keyword>
<evidence type="ECO:0000256" key="2">
    <source>
        <dbReference type="SAM" id="SignalP"/>
    </source>
</evidence>
<gene>
    <name evidence="3" type="ORF">ACFQO0_04835</name>
</gene>
<comment type="caution">
    <text evidence="3">The sequence shown here is derived from an EMBL/GenBank/DDBJ whole genome shotgun (WGS) entry which is preliminary data.</text>
</comment>
<dbReference type="Pfam" id="PF11776">
    <property type="entry name" value="RcnB"/>
    <property type="match status" value="1"/>
</dbReference>
<dbReference type="Gene3D" id="3.10.450.160">
    <property type="entry name" value="inner membrane protein cigr"/>
    <property type="match status" value="1"/>
</dbReference>
<dbReference type="Proteomes" id="UP001596379">
    <property type="component" value="Unassembled WGS sequence"/>
</dbReference>
<evidence type="ECO:0000313" key="3">
    <source>
        <dbReference type="EMBL" id="MFC7297758.1"/>
    </source>
</evidence>
<evidence type="ECO:0000313" key="4">
    <source>
        <dbReference type="Proteomes" id="UP001596379"/>
    </source>
</evidence>
<proteinExistence type="predicted"/>
<feature type="chain" id="PRO_5046164712" evidence="2">
    <location>
        <begin position="24"/>
        <end position="136"/>
    </location>
</feature>
<sequence length="136" mass="15670">MNKKIIVSAMMTILLTAGSTAFADNDRHDRGRNSHGQHDDRGRGHDHDRYDHGKKDKHAYRHDNGHHNGRGAGPHHNFYKGGYIPREYRHNQYVVNDWRGRHLHQPPRGYHWVRTGPDYVLIAISTGIIAQIVLSN</sequence>
<organism evidence="3 4">
    <name type="scientific">Herminiimonas aquatilis</name>
    <dbReference type="NCBI Taxonomy" id="345342"/>
    <lineage>
        <taxon>Bacteria</taxon>
        <taxon>Pseudomonadati</taxon>
        <taxon>Pseudomonadota</taxon>
        <taxon>Betaproteobacteria</taxon>
        <taxon>Burkholderiales</taxon>
        <taxon>Oxalobacteraceae</taxon>
        <taxon>Herminiimonas</taxon>
    </lineage>
</organism>
<dbReference type="EMBL" id="JBHTCC010000001">
    <property type="protein sequence ID" value="MFC7297758.1"/>
    <property type="molecule type" value="Genomic_DNA"/>
</dbReference>
<feature type="compositionally biased region" description="Basic and acidic residues" evidence="1">
    <location>
        <begin position="24"/>
        <end position="54"/>
    </location>
</feature>
<dbReference type="RefSeq" id="WP_382232896.1">
    <property type="nucleotide sequence ID" value="NZ_JBHTCC010000001.1"/>
</dbReference>
<keyword evidence="2" id="KW-0732">Signal</keyword>
<feature type="signal peptide" evidence="2">
    <location>
        <begin position="1"/>
        <end position="23"/>
    </location>
</feature>
<dbReference type="InterPro" id="IPR024572">
    <property type="entry name" value="RcnB"/>
</dbReference>
<feature type="region of interest" description="Disordered" evidence="1">
    <location>
        <begin position="23"/>
        <end position="78"/>
    </location>
</feature>
<evidence type="ECO:0000256" key="1">
    <source>
        <dbReference type="SAM" id="MobiDB-lite"/>
    </source>
</evidence>
<name>A0ABW2J2Z6_9BURK</name>
<protein>
    <submittedName>
        <fullName evidence="3">RcnB family protein</fullName>
    </submittedName>
</protein>
<accession>A0ABW2J2Z6</accession>